<dbReference type="EMBL" id="VITK01000019">
    <property type="protein sequence ID" value="TWA89544.1"/>
    <property type="molecule type" value="Genomic_DNA"/>
</dbReference>
<organism evidence="1 2">
    <name type="scientific">Bradyrhizobium stylosanthis</name>
    <dbReference type="NCBI Taxonomy" id="1803665"/>
    <lineage>
        <taxon>Bacteria</taxon>
        <taxon>Pseudomonadati</taxon>
        <taxon>Pseudomonadota</taxon>
        <taxon>Alphaproteobacteria</taxon>
        <taxon>Hyphomicrobiales</taxon>
        <taxon>Nitrobacteraceae</taxon>
        <taxon>Bradyrhizobium</taxon>
    </lineage>
</organism>
<name>A0A560CXF3_9BRAD</name>
<accession>A0A560CXF3</accession>
<evidence type="ECO:0000313" key="1">
    <source>
        <dbReference type="EMBL" id="TWA89544.1"/>
    </source>
</evidence>
<dbReference type="Proteomes" id="UP000319949">
    <property type="component" value="Unassembled WGS sequence"/>
</dbReference>
<gene>
    <name evidence="1" type="ORF">FBZ96_11912</name>
</gene>
<keyword evidence="2" id="KW-1185">Reference proteome</keyword>
<sequence>MSTAAHELDGPALIKAGRGMAHVVEFYGVFLQGRLLMGNDGPRRFESYGEADKHHAWLLSSPEAAHGAISNTVRRR</sequence>
<proteinExistence type="predicted"/>
<protein>
    <submittedName>
        <fullName evidence="1">Uncharacterized protein</fullName>
    </submittedName>
</protein>
<dbReference type="AlphaFoldDB" id="A0A560CXF3"/>
<reference evidence="1 2" key="1">
    <citation type="submission" date="2019-06" db="EMBL/GenBank/DDBJ databases">
        <title>Genomic Encyclopedia of Type Strains, Phase IV (KMG-V): Genome sequencing to study the core and pangenomes of soil and plant-associated prokaryotes.</title>
        <authorList>
            <person name="Whitman W."/>
        </authorList>
    </citation>
    <scope>NUCLEOTIDE SEQUENCE [LARGE SCALE GENOMIC DNA]</scope>
    <source>
        <strain evidence="1 2">BR 510</strain>
    </source>
</reference>
<comment type="caution">
    <text evidence="1">The sequence shown here is derived from an EMBL/GenBank/DDBJ whole genome shotgun (WGS) entry which is preliminary data.</text>
</comment>
<evidence type="ECO:0000313" key="2">
    <source>
        <dbReference type="Proteomes" id="UP000319949"/>
    </source>
</evidence>